<dbReference type="PATRIC" id="fig|1397108.4.peg.224"/>
<gene>
    <name evidence="1" type="ORF">IMCC12053_212</name>
</gene>
<organism evidence="1 2">
    <name type="scientific">Celeribacter marinus</name>
    <dbReference type="NCBI Taxonomy" id="1397108"/>
    <lineage>
        <taxon>Bacteria</taxon>
        <taxon>Pseudomonadati</taxon>
        <taxon>Pseudomonadota</taxon>
        <taxon>Alphaproteobacteria</taxon>
        <taxon>Rhodobacterales</taxon>
        <taxon>Roseobacteraceae</taxon>
        <taxon>Celeribacter</taxon>
    </lineage>
</organism>
<proteinExistence type="predicted"/>
<evidence type="ECO:0000313" key="1">
    <source>
        <dbReference type="EMBL" id="ALI54162.1"/>
    </source>
</evidence>
<dbReference type="Proteomes" id="UP000064920">
    <property type="component" value="Chromosome"/>
</dbReference>
<dbReference type="AlphaFoldDB" id="A0A0P0A8P1"/>
<reference evidence="1 2" key="1">
    <citation type="submission" date="2015-05" db="EMBL/GenBank/DDBJ databases">
        <authorList>
            <person name="Wang D.B."/>
            <person name="Wang M."/>
        </authorList>
    </citation>
    <scope>NUCLEOTIDE SEQUENCE [LARGE SCALE GENOMIC DNA]</scope>
    <source>
        <strain evidence="1 2">IMCC 12053</strain>
    </source>
</reference>
<dbReference type="OrthoDB" id="1467821at2"/>
<dbReference type="RefSeq" id="WP_062214888.1">
    <property type="nucleotide sequence ID" value="NZ_CP012023.1"/>
</dbReference>
<dbReference type="EMBL" id="CP012023">
    <property type="protein sequence ID" value="ALI54162.1"/>
    <property type="molecule type" value="Genomic_DNA"/>
</dbReference>
<name>A0A0P0A8P1_9RHOB</name>
<protein>
    <submittedName>
        <fullName evidence="1">Uncharacterized protein</fullName>
    </submittedName>
</protein>
<keyword evidence="2" id="KW-1185">Reference proteome</keyword>
<dbReference type="KEGG" id="cmar:IMCC12053_212"/>
<evidence type="ECO:0000313" key="2">
    <source>
        <dbReference type="Proteomes" id="UP000064920"/>
    </source>
</evidence>
<sequence>MKFIDSLPLSSLIVASLTLGLASFVPEPHVWTKLNMLVAGDLVRPIDMFDLVLHGTPWVLLAIKLVRGAPRTTTSTTAADDHSLERL</sequence>
<accession>A0A0P0A8P1</accession>